<protein>
    <submittedName>
        <fullName evidence="1">Uncharacterized protein</fullName>
    </submittedName>
</protein>
<accession>A0A9P5Y4F4</accession>
<reference evidence="1" key="1">
    <citation type="submission" date="2020-11" db="EMBL/GenBank/DDBJ databases">
        <authorList>
            <consortium name="DOE Joint Genome Institute"/>
            <person name="Ahrendt S."/>
            <person name="Riley R."/>
            <person name="Andreopoulos W."/>
            <person name="Labutti K."/>
            <person name="Pangilinan J."/>
            <person name="Ruiz-Duenas F.J."/>
            <person name="Barrasa J.M."/>
            <person name="Sanchez-Garcia M."/>
            <person name="Camarero S."/>
            <person name="Miyauchi S."/>
            <person name="Serrano A."/>
            <person name="Linde D."/>
            <person name="Babiker R."/>
            <person name="Drula E."/>
            <person name="Ayuso-Fernandez I."/>
            <person name="Pacheco R."/>
            <person name="Padilla G."/>
            <person name="Ferreira P."/>
            <person name="Barriuso J."/>
            <person name="Kellner H."/>
            <person name="Castanera R."/>
            <person name="Alfaro M."/>
            <person name="Ramirez L."/>
            <person name="Pisabarro A.G."/>
            <person name="Kuo A."/>
            <person name="Tritt A."/>
            <person name="Lipzen A."/>
            <person name="He G."/>
            <person name="Yan M."/>
            <person name="Ng V."/>
            <person name="Cullen D."/>
            <person name="Martin F."/>
            <person name="Rosso M.-N."/>
            <person name="Henrissat B."/>
            <person name="Hibbett D."/>
            <person name="Martinez A.T."/>
            <person name="Grigoriev I.V."/>
        </authorList>
    </citation>
    <scope>NUCLEOTIDE SEQUENCE</scope>
    <source>
        <strain evidence="1">CBS 247.69</strain>
    </source>
</reference>
<evidence type="ECO:0000313" key="2">
    <source>
        <dbReference type="Proteomes" id="UP000807353"/>
    </source>
</evidence>
<evidence type="ECO:0000313" key="1">
    <source>
        <dbReference type="EMBL" id="KAF9461396.1"/>
    </source>
</evidence>
<gene>
    <name evidence="1" type="ORF">BDZ94DRAFT_1263936</name>
</gene>
<organism evidence="1 2">
    <name type="scientific">Collybia nuda</name>
    <dbReference type="NCBI Taxonomy" id="64659"/>
    <lineage>
        <taxon>Eukaryota</taxon>
        <taxon>Fungi</taxon>
        <taxon>Dikarya</taxon>
        <taxon>Basidiomycota</taxon>
        <taxon>Agaricomycotina</taxon>
        <taxon>Agaricomycetes</taxon>
        <taxon>Agaricomycetidae</taxon>
        <taxon>Agaricales</taxon>
        <taxon>Tricholomatineae</taxon>
        <taxon>Clitocybaceae</taxon>
        <taxon>Collybia</taxon>
    </lineage>
</organism>
<dbReference type="EMBL" id="MU150285">
    <property type="protein sequence ID" value="KAF9461396.1"/>
    <property type="molecule type" value="Genomic_DNA"/>
</dbReference>
<proteinExistence type="predicted"/>
<sequence>MVWQGQYHQYVVGRMSAARLEVPSEMYSVEELKLWVLARRRADLVWRRGKVVPVRERKIEYQGVGIAYLVPGGRWLLVGDLMCGSVTVYDLDARELTGEPLIPDGDLDEQAVDLIAITLDSIEKSPNLAFTMVLSSAAHMEQSPLHVTTWRVALVGDKNNARLVAQRLHSFQAHNHCLINDIALQDNLYARIVCKGDFCYLEVFDLERSSSEAHCKAIIFPGVVIRRIRLLPGNRLLTFSQEQIMIYQFNIADGVNPIAPNISPKITEPTWRYELPDLRACYSALSQGISRGPSIHFLFTTNNHILDLIFHINNDQNPQVVEVAKLTYNKPSPIMSDIGSDKAFIQYPDSTVVHLSLRWEKQALSSPKPEVPVLSRTTPRDYFWNEIQPPKLDEETGRIIQNTNDMIWIIDTALP</sequence>
<dbReference type="AlphaFoldDB" id="A0A9P5Y4F4"/>
<name>A0A9P5Y4F4_9AGAR</name>
<dbReference type="OrthoDB" id="3059014at2759"/>
<dbReference type="Proteomes" id="UP000807353">
    <property type="component" value="Unassembled WGS sequence"/>
</dbReference>
<comment type="caution">
    <text evidence="1">The sequence shown here is derived from an EMBL/GenBank/DDBJ whole genome shotgun (WGS) entry which is preliminary data.</text>
</comment>
<keyword evidence="2" id="KW-1185">Reference proteome</keyword>